<proteinExistence type="predicted"/>
<evidence type="ECO:0000313" key="6">
    <source>
        <dbReference type="Proteomes" id="UP000663870"/>
    </source>
</evidence>
<dbReference type="Proteomes" id="UP000663870">
    <property type="component" value="Unassembled WGS sequence"/>
</dbReference>
<dbReference type="Gene3D" id="3.40.640.10">
    <property type="entry name" value="Type I PLP-dependent aspartate aminotransferase-like (Major domain)"/>
    <property type="match status" value="1"/>
</dbReference>
<evidence type="ECO:0000313" key="3">
    <source>
        <dbReference type="EMBL" id="CAF1280441.1"/>
    </source>
</evidence>
<dbReference type="EMBL" id="CAJNOH010002210">
    <property type="protein sequence ID" value="CAF1280441.1"/>
    <property type="molecule type" value="Genomic_DNA"/>
</dbReference>
<evidence type="ECO:0000259" key="2">
    <source>
        <dbReference type="Pfam" id="PF00266"/>
    </source>
</evidence>
<dbReference type="InterPro" id="IPR015424">
    <property type="entry name" value="PyrdxlP-dep_Trfase"/>
</dbReference>
<gene>
    <name evidence="4" type="ORF">JXQ802_LOCUS44227</name>
    <name evidence="3" type="ORF">PYM288_LOCUS28852</name>
</gene>
<dbReference type="SUPFAM" id="SSF53383">
    <property type="entry name" value="PLP-dependent transferases"/>
    <property type="match status" value="1"/>
</dbReference>
<protein>
    <recommendedName>
        <fullName evidence="2">Aminotransferase class V domain-containing protein</fullName>
    </recommendedName>
</protein>
<dbReference type="Proteomes" id="UP000663854">
    <property type="component" value="Unassembled WGS sequence"/>
</dbReference>
<dbReference type="InterPro" id="IPR015421">
    <property type="entry name" value="PyrdxlP-dep_Trfase_major"/>
</dbReference>
<evidence type="ECO:0000313" key="4">
    <source>
        <dbReference type="EMBL" id="CAF1559244.1"/>
    </source>
</evidence>
<keyword evidence="1" id="KW-0663">Pyridoxal phosphate</keyword>
<keyword evidence="6" id="KW-1185">Reference proteome</keyword>
<name>A0A815C072_9BILA</name>
<dbReference type="AlphaFoldDB" id="A0A815C072"/>
<comment type="caution">
    <text evidence="3">The sequence shown here is derived from an EMBL/GenBank/DDBJ whole genome shotgun (WGS) entry which is preliminary data.</text>
</comment>
<dbReference type="PANTHER" id="PTHR43092:SF4">
    <property type="entry name" value="AMINOTRANSFERASE CLASS V DOMAIN-CONTAINING PROTEIN"/>
    <property type="match status" value="1"/>
</dbReference>
<reference evidence="3" key="1">
    <citation type="submission" date="2021-02" db="EMBL/GenBank/DDBJ databases">
        <authorList>
            <person name="Nowell W R."/>
        </authorList>
    </citation>
    <scope>NUCLEOTIDE SEQUENCE</scope>
</reference>
<organism evidence="3 5">
    <name type="scientific">Rotaria sordida</name>
    <dbReference type="NCBI Taxonomy" id="392033"/>
    <lineage>
        <taxon>Eukaryota</taxon>
        <taxon>Metazoa</taxon>
        <taxon>Spiralia</taxon>
        <taxon>Gnathifera</taxon>
        <taxon>Rotifera</taxon>
        <taxon>Eurotatoria</taxon>
        <taxon>Bdelloidea</taxon>
        <taxon>Philodinida</taxon>
        <taxon>Philodinidae</taxon>
        <taxon>Rotaria</taxon>
    </lineage>
</organism>
<feature type="domain" description="Aminotransferase class V" evidence="2">
    <location>
        <begin position="20"/>
        <end position="192"/>
    </location>
</feature>
<evidence type="ECO:0000313" key="5">
    <source>
        <dbReference type="Proteomes" id="UP000663854"/>
    </source>
</evidence>
<evidence type="ECO:0000256" key="1">
    <source>
        <dbReference type="ARBA" id="ARBA00022898"/>
    </source>
</evidence>
<dbReference type="PANTHER" id="PTHR43092">
    <property type="entry name" value="L-CYSTEINE DESULFHYDRASE"/>
    <property type="match status" value="1"/>
</dbReference>
<dbReference type="Pfam" id="PF00266">
    <property type="entry name" value="Aminotran_5"/>
    <property type="match status" value="1"/>
</dbReference>
<dbReference type="InterPro" id="IPR000192">
    <property type="entry name" value="Aminotrans_V_dom"/>
</dbReference>
<sequence length="298" mass="34049">MIDIQLPIKSKQKLIQQFQDELNNGNVDNICLAVIDHNTSQTTIIFPIDELTELLHAYGIPVLIDGAHGPGQVNPYLSLAKLKCDFYIGTYHKWMYAVRGCSFLFIRDLSIANQIQPANTTWGYRSRAFQLDNMTHFHLKFFHQGTRDESALFTLPKAIDFINSMVGGFERTYEYNSILSSQAKIMLEQRWNTQGKDLVPNDTQAPYFKMIQLPDLREYKQTDTEAIRLLTDLIIYHNLISMIRGQVAWPGRPPGACQAAGQAGSSGVNQQLYIRIGVQIYNRIEDYIFLADTIHKLK</sequence>
<dbReference type="EMBL" id="CAJNOL010003349">
    <property type="protein sequence ID" value="CAF1559244.1"/>
    <property type="molecule type" value="Genomic_DNA"/>
</dbReference>
<accession>A0A815C072</accession>